<accession>A0A078IWL3</accession>
<dbReference type="Proteomes" id="UP000028999">
    <property type="component" value="Unassembled WGS sequence"/>
</dbReference>
<dbReference type="Gramene" id="CDY53393">
    <property type="protein sequence ID" value="CDY53393"/>
    <property type="gene ID" value="GSBRNA2T00010614001"/>
</dbReference>
<protein>
    <submittedName>
        <fullName evidence="1">BnaAnng12410D protein</fullName>
    </submittedName>
</protein>
<sequence>MITLNAHTRSHVVNASTIFSIHRTKSVSLMEE</sequence>
<dbReference type="EMBL" id="LK033196">
    <property type="protein sequence ID" value="CDY53393.1"/>
    <property type="molecule type" value="Genomic_DNA"/>
</dbReference>
<organism evidence="1 2">
    <name type="scientific">Brassica napus</name>
    <name type="common">Rape</name>
    <dbReference type="NCBI Taxonomy" id="3708"/>
    <lineage>
        <taxon>Eukaryota</taxon>
        <taxon>Viridiplantae</taxon>
        <taxon>Streptophyta</taxon>
        <taxon>Embryophyta</taxon>
        <taxon>Tracheophyta</taxon>
        <taxon>Spermatophyta</taxon>
        <taxon>Magnoliopsida</taxon>
        <taxon>eudicotyledons</taxon>
        <taxon>Gunneridae</taxon>
        <taxon>Pentapetalae</taxon>
        <taxon>rosids</taxon>
        <taxon>malvids</taxon>
        <taxon>Brassicales</taxon>
        <taxon>Brassicaceae</taxon>
        <taxon>Brassiceae</taxon>
        <taxon>Brassica</taxon>
    </lineage>
</organism>
<evidence type="ECO:0000313" key="1">
    <source>
        <dbReference type="EMBL" id="CDY53393.1"/>
    </source>
</evidence>
<dbReference type="PaxDb" id="3708-A0A078IWL3"/>
<keyword evidence="2" id="KW-1185">Reference proteome</keyword>
<gene>
    <name evidence="1" type="primary">BnaAnng12410D</name>
    <name evidence="1" type="ORF">GSBRNA2T00010614001</name>
</gene>
<dbReference type="AlphaFoldDB" id="A0A078IWL3"/>
<proteinExistence type="predicted"/>
<evidence type="ECO:0000313" key="2">
    <source>
        <dbReference type="Proteomes" id="UP000028999"/>
    </source>
</evidence>
<reference evidence="1 2" key="1">
    <citation type="journal article" date="2014" name="Science">
        <title>Plant genetics. Early allopolyploid evolution in the post-Neolithic Brassica napus oilseed genome.</title>
        <authorList>
            <person name="Chalhoub B."/>
            <person name="Denoeud F."/>
            <person name="Liu S."/>
            <person name="Parkin I.A."/>
            <person name="Tang H."/>
            <person name="Wang X."/>
            <person name="Chiquet J."/>
            <person name="Belcram H."/>
            <person name="Tong C."/>
            <person name="Samans B."/>
            <person name="Correa M."/>
            <person name="Da Silva C."/>
            <person name="Just J."/>
            <person name="Falentin C."/>
            <person name="Koh C.S."/>
            <person name="Le Clainche I."/>
            <person name="Bernard M."/>
            <person name="Bento P."/>
            <person name="Noel B."/>
            <person name="Labadie K."/>
            <person name="Alberti A."/>
            <person name="Charles M."/>
            <person name="Arnaud D."/>
            <person name="Guo H."/>
            <person name="Daviaud C."/>
            <person name="Alamery S."/>
            <person name="Jabbari K."/>
            <person name="Zhao M."/>
            <person name="Edger P.P."/>
            <person name="Chelaifa H."/>
            <person name="Tack D."/>
            <person name="Lassalle G."/>
            <person name="Mestiri I."/>
            <person name="Schnel N."/>
            <person name="Le Paslier M.C."/>
            <person name="Fan G."/>
            <person name="Renault V."/>
            <person name="Bayer P.E."/>
            <person name="Golicz A.A."/>
            <person name="Manoli S."/>
            <person name="Lee T.H."/>
            <person name="Thi V.H."/>
            <person name="Chalabi S."/>
            <person name="Hu Q."/>
            <person name="Fan C."/>
            <person name="Tollenaere R."/>
            <person name="Lu Y."/>
            <person name="Battail C."/>
            <person name="Shen J."/>
            <person name="Sidebottom C.H."/>
            <person name="Wang X."/>
            <person name="Canaguier A."/>
            <person name="Chauveau A."/>
            <person name="Berard A."/>
            <person name="Deniot G."/>
            <person name="Guan M."/>
            <person name="Liu Z."/>
            <person name="Sun F."/>
            <person name="Lim Y.P."/>
            <person name="Lyons E."/>
            <person name="Town C.D."/>
            <person name="Bancroft I."/>
            <person name="Wang X."/>
            <person name="Meng J."/>
            <person name="Ma J."/>
            <person name="Pires J.C."/>
            <person name="King G.J."/>
            <person name="Brunel D."/>
            <person name="Delourme R."/>
            <person name="Renard M."/>
            <person name="Aury J.M."/>
            <person name="Adams K.L."/>
            <person name="Batley J."/>
            <person name="Snowdon R.J."/>
            <person name="Tost J."/>
            <person name="Edwards D."/>
            <person name="Zhou Y."/>
            <person name="Hua W."/>
            <person name="Sharpe A.G."/>
            <person name="Paterson A.H."/>
            <person name="Guan C."/>
            <person name="Wincker P."/>
        </authorList>
    </citation>
    <scope>NUCLEOTIDE SEQUENCE [LARGE SCALE GENOMIC DNA]</scope>
    <source>
        <strain evidence="2">cv. Darmor-bzh</strain>
    </source>
</reference>
<name>A0A078IWL3_BRANA</name>